<dbReference type="InterPro" id="IPR032057">
    <property type="entry name" value="DUF4799"/>
</dbReference>
<reference evidence="3 5" key="1">
    <citation type="journal article" date="2010" name="BMC Genomics">
        <title>Combination of measures distinguishes pre-miRNAs from other stem-loops in the genome of the newly sequenced Anopheles darlingi.</title>
        <authorList>
            <person name="Mendes N.D."/>
            <person name="Freitas A.T."/>
            <person name="Vasconcelos A.T."/>
            <person name="Sagot M.F."/>
        </authorList>
    </citation>
    <scope>NUCLEOTIDE SEQUENCE</scope>
</reference>
<evidence type="ECO:0000259" key="2">
    <source>
        <dbReference type="PROSITE" id="PS50004"/>
    </source>
</evidence>
<evidence type="ECO:0000313" key="5">
    <source>
        <dbReference type="Proteomes" id="UP000000673"/>
    </source>
</evidence>
<dbReference type="PROSITE" id="PS50004">
    <property type="entry name" value="C2"/>
    <property type="match status" value="1"/>
</dbReference>
<dbReference type="SMART" id="SM00239">
    <property type="entry name" value="C2"/>
    <property type="match status" value="1"/>
</dbReference>
<reference evidence="4" key="4">
    <citation type="submission" date="2015-06" db="UniProtKB">
        <authorList>
            <consortium name="EnsemblMetazoa"/>
        </authorList>
    </citation>
    <scope>IDENTIFICATION</scope>
</reference>
<dbReference type="EnsemblMetazoa" id="ADAC000771-RA">
    <property type="protein sequence ID" value="ADAC000771-PA"/>
    <property type="gene ID" value="ADAC000771"/>
</dbReference>
<dbReference type="eggNOG" id="KOG1013">
    <property type="taxonomic scope" value="Eukaryota"/>
</dbReference>
<reference evidence="3" key="3">
    <citation type="journal article" date="2013" name="Nucleic Acids Res.">
        <title>The genome of Anopheles darlingi, the main neotropical malaria vector.</title>
        <authorList>
            <person name="Marinotti O."/>
            <person name="Cerqueira G.C."/>
            <person name="de Almeida L.G."/>
            <person name="Ferro M.I."/>
            <person name="Loreto E.L."/>
            <person name="Zaha A."/>
            <person name="Teixeira S.M."/>
            <person name="Wespiser A.R."/>
            <person name="Almeida E Silva A."/>
            <person name="Schlindwein A.D."/>
            <person name="Pacheco A.C."/>
            <person name="Silva A.L."/>
            <person name="Graveley B.R."/>
            <person name="Walenz B.P."/>
            <person name="Lima Bde A."/>
            <person name="Ribeiro C.A."/>
            <person name="Nunes-Silva C.G."/>
            <person name="de Carvalho C.R."/>
            <person name="Soares C.M."/>
            <person name="de Menezes C.B."/>
            <person name="Matiolli C."/>
            <person name="Caffrey D."/>
            <person name="Araujo D.A."/>
            <person name="de Oliveira D.M."/>
            <person name="Golenbock D."/>
            <person name="Grisard E.C."/>
            <person name="Fantinatti-Garboggini F."/>
            <person name="de Carvalho F.M."/>
            <person name="Barcellos F.G."/>
            <person name="Prosdocimi F."/>
            <person name="May G."/>
            <person name="Azevedo Junior G.M."/>
            <person name="Guimaraes G.M."/>
            <person name="Goldman G.H."/>
            <person name="Padilha I.Q."/>
            <person name="Batista Jda S."/>
            <person name="Ferro J.A."/>
            <person name="Ribeiro J.M."/>
            <person name="Fietto J.L."/>
            <person name="Dabbas K.M."/>
            <person name="Cerdeira L."/>
            <person name="Agnez-Lima L.F."/>
            <person name="Brocchi M."/>
            <person name="de Carvalho M.O."/>
            <person name="Teixeira Mde M."/>
            <person name="Diniz Maia Mde M."/>
            <person name="Goldman M.H."/>
            <person name="Cruz Schneider M.P."/>
            <person name="Felipe M.S."/>
            <person name="Hungria M."/>
            <person name="Nicolas M.F."/>
            <person name="Pereira M."/>
            <person name="Montes M.A."/>
            <person name="Cantao M.E."/>
            <person name="Vincentz M."/>
            <person name="Rafael M.S."/>
            <person name="Silverman N."/>
            <person name="Stoco P.H."/>
            <person name="Souza R.C."/>
            <person name="Vicentini R."/>
            <person name="Gazzinelli R.T."/>
            <person name="Neves Rde O."/>
            <person name="Silva R."/>
            <person name="Astolfi-Filho S."/>
            <person name="Maciel T.E."/>
            <person name="Urmenyi T.P."/>
            <person name="Tadei W.P."/>
            <person name="Camargo E.P."/>
            <person name="de Vasconcelos A.T."/>
        </authorList>
    </citation>
    <scope>NUCLEOTIDE SEQUENCE</scope>
</reference>
<dbReference type="Pfam" id="PF00168">
    <property type="entry name" value="C2"/>
    <property type="match status" value="1"/>
</dbReference>
<dbReference type="Gene3D" id="2.60.40.150">
    <property type="entry name" value="C2 domain"/>
    <property type="match status" value="1"/>
</dbReference>
<evidence type="ECO:0000313" key="4">
    <source>
        <dbReference type="EnsemblMetazoa" id="ADAC000771-PA"/>
    </source>
</evidence>
<dbReference type="HOGENOM" id="CLU_940798_0_0_1"/>
<dbReference type="GO" id="GO:0005634">
    <property type="term" value="C:nucleus"/>
    <property type="evidence" value="ECO:0007669"/>
    <property type="project" value="TreeGrafter"/>
</dbReference>
<dbReference type="InterPro" id="IPR035892">
    <property type="entry name" value="C2_domain_sf"/>
</dbReference>
<dbReference type="VEuPathDB" id="VectorBase:ADAR2_006454"/>
<dbReference type="PANTHER" id="PTHR46848:SF1">
    <property type="entry name" value="REGULATOR OF G-PROTEIN SIGNALING 3"/>
    <property type="match status" value="1"/>
</dbReference>
<feature type="region of interest" description="Disordered" evidence="1">
    <location>
        <begin position="26"/>
        <end position="51"/>
    </location>
</feature>
<feature type="compositionally biased region" description="Polar residues" evidence="1">
    <location>
        <begin position="33"/>
        <end position="46"/>
    </location>
</feature>
<dbReference type="EMBL" id="ADMH02000191">
    <property type="protein sequence ID" value="ETN67417.1"/>
    <property type="molecule type" value="Genomic_DNA"/>
</dbReference>
<dbReference type="AlphaFoldDB" id="W5JST4"/>
<dbReference type="VEuPathDB" id="VectorBase:ADAC000771"/>
<evidence type="ECO:0000313" key="3">
    <source>
        <dbReference type="EMBL" id="ETN67417.1"/>
    </source>
</evidence>
<dbReference type="Pfam" id="PF16056">
    <property type="entry name" value="DUF4799"/>
    <property type="match status" value="1"/>
</dbReference>
<protein>
    <recommendedName>
        <fullName evidence="2">C2 domain-containing protein</fullName>
    </recommendedName>
</protein>
<dbReference type="PANTHER" id="PTHR46848">
    <property type="entry name" value="REGULATOR OF G-PROTEIN SIGNALING 3"/>
    <property type="match status" value="1"/>
</dbReference>
<dbReference type="GO" id="GO:0005886">
    <property type="term" value="C:plasma membrane"/>
    <property type="evidence" value="ECO:0007669"/>
    <property type="project" value="TreeGrafter"/>
</dbReference>
<evidence type="ECO:0000256" key="1">
    <source>
        <dbReference type="SAM" id="MobiDB-lite"/>
    </source>
</evidence>
<gene>
    <name evidence="3" type="ORF">AND_000771</name>
</gene>
<dbReference type="STRING" id="43151.W5JST4"/>
<keyword evidence="5" id="KW-1185">Reference proteome</keyword>
<accession>W5JST4</accession>
<organism evidence="3">
    <name type="scientific">Anopheles darlingi</name>
    <name type="common">Mosquito</name>
    <dbReference type="NCBI Taxonomy" id="43151"/>
    <lineage>
        <taxon>Eukaryota</taxon>
        <taxon>Metazoa</taxon>
        <taxon>Ecdysozoa</taxon>
        <taxon>Arthropoda</taxon>
        <taxon>Hexapoda</taxon>
        <taxon>Insecta</taxon>
        <taxon>Pterygota</taxon>
        <taxon>Neoptera</taxon>
        <taxon>Endopterygota</taxon>
        <taxon>Diptera</taxon>
        <taxon>Nematocera</taxon>
        <taxon>Culicoidea</taxon>
        <taxon>Culicidae</taxon>
        <taxon>Anophelinae</taxon>
        <taxon>Anopheles</taxon>
    </lineage>
</organism>
<dbReference type="SUPFAM" id="SSF49562">
    <property type="entry name" value="C2 domain (Calcium/lipid-binding domain, CaLB)"/>
    <property type="match status" value="1"/>
</dbReference>
<dbReference type="InterPro" id="IPR000008">
    <property type="entry name" value="C2_dom"/>
</dbReference>
<proteinExistence type="predicted"/>
<dbReference type="Proteomes" id="UP000000673">
    <property type="component" value="Unassembled WGS sequence"/>
</dbReference>
<reference evidence="3" key="2">
    <citation type="submission" date="2010-05" db="EMBL/GenBank/DDBJ databases">
        <authorList>
            <person name="Almeida L.G."/>
            <person name="Nicolas M.F."/>
            <person name="Souza R.C."/>
            <person name="Vasconcelos A.T.R."/>
        </authorList>
    </citation>
    <scope>NUCLEOTIDE SEQUENCE</scope>
</reference>
<name>W5JST4_ANODA</name>
<sequence length="296" mass="33592">MGDITLDKMIDAILASAKKELKLVTPRPKRTLSIKSKQSKGSSPTYTPADDPAMDLYVLEQQLPQRLERPQKKTMIILEENGQVNEHSASSALIDNQARGTLELNIRLDAHGRLLVHVIRCTDLQRTNLGSTLECTAINAYVKVTLAKSVTTSQAEQEFQRTAVHRNSNRPHFDQRFYLDVSPNDERRVQLTVWHRNRECKRSEFLGCMSFPVRNVIKKEIYGSYRLQSQACLVNPSAPISDIMCEISQSSVDEIVSMEDPTYFNNTAANFCLLWETGELGGTYSFYHYETIGSKR</sequence>
<feature type="domain" description="C2" evidence="2">
    <location>
        <begin position="98"/>
        <end position="229"/>
    </location>
</feature>